<dbReference type="eggNOG" id="COG0847">
    <property type="taxonomic scope" value="Bacteria"/>
</dbReference>
<dbReference type="GO" id="GO:0005829">
    <property type="term" value="C:cytosol"/>
    <property type="evidence" value="ECO:0007669"/>
    <property type="project" value="TreeGrafter"/>
</dbReference>
<evidence type="ECO:0000313" key="5">
    <source>
        <dbReference type="Proteomes" id="UP000002572"/>
    </source>
</evidence>
<evidence type="ECO:0000256" key="2">
    <source>
        <dbReference type="ARBA" id="ARBA00026073"/>
    </source>
</evidence>
<dbReference type="InterPro" id="IPR012337">
    <property type="entry name" value="RNaseH-like_sf"/>
</dbReference>
<dbReference type="FunFam" id="3.30.420.10:FF:000045">
    <property type="entry name" value="3'-5' exonuclease DinG"/>
    <property type="match status" value="1"/>
</dbReference>
<dbReference type="SMART" id="SM00479">
    <property type="entry name" value="EXOIII"/>
    <property type="match status" value="1"/>
</dbReference>
<dbReference type="FunCoup" id="E6W3D7">
    <property type="interactions" value="18"/>
</dbReference>
<keyword evidence="4" id="KW-0269">Exonuclease</keyword>
<keyword evidence="5" id="KW-1185">Reference proteome</keyword>
<dbReference type="InterPro" id="IPR013520">
    <property type="entry name" value="Ribonucl_H"/>
</dbReference>
<dbReference type="EMBL" id="CP002432">
    <property type="protein sequence ID" value="ADU66891.1"/>
    <property type="molecule type" value="Genomic_DNA"/>
</dbReference>
<dbReference type="KEGG" id="din:Selin_2171"/>
<dbReference type="Pfam" id="PF00929">
    <property type="entry name" value="RNase_T"/>
    <property type="match status" value="1"/>
</dbReference>
<dbReference type="PANTHER" id="PTHR30231:SF42">
    <property type="entry name" value="EXONUCLEASE"/>
    <property type="match status" value="1"/>
</dbReference>
<dbReference type="Proteomes" id="UP000002572">
    <property type="component" value="Chromosome"/>
</dbReference>
<organism evidence="4 5">
    <name type="scientific">Desulfurispirillum indicum (strain ATCC BAA-1389 / DSM 22839 / S5)</name>
    <dbReference type="NCBI Taxonomy" id="653733"/>
    <lineage>
        <taxon>Bacteria</taxon>
        <taxon>Pseudomonadati</taxon>
        <taxon>Chrysiogenota</taxon>
        <taxon>Chrysiogenia</taxon>
        <taxon>Chrysiogenales</taxon>
        <taxon>Chrysiogenaceae</taxon>
        <taxon>Desulfurispirillum</taxon>
    </lineage>
</organism>
<dbReference type="GO" id="GO:0006259">
    <property type="term" value="P:DNA metabolic process"/>
    <property type="evidence" value="ECO:0007669"/>
    <property type="project" value="UniProtKB-ARBA"/>
</dbReference>
<evidence type="ECO:0000259" key="3">
    <source>
        <dbReference type="SMART" id="SM00479"/>
    </source>
</evidence>
<reference evidence="4 5" key="1">
    <citation type="submission" date="2010-12" db="EMBL/GenBank/DDBJ databases">
        <title>Complete sequence of Desulfurispirillum indicum S5.</title>
        <authorList>
            <consortium name="US DOE Joint Genome Institute"/>
            <person name="Lucas S."/>
            <person name="Copeland A."/>
            <person name="Lapidus A."/>
            <person name="Cheng J.-F."/>
            <person name="Goodwin L."/>
            <person name="Pitluck S."/>
            <person name="Chertkov O."/>
            <person name="Held B."/>
            <person name="Detter J.C."/>
            <person name="Han C."/>
            <person name="Tapia R."/>
            <person name="Land M."/>
            <person name="Hauser L."/>
            <person name="Kyrpides N."/>
            <person name="Ivanova N."/>
            <person name="Mikhailova N."/>
            <person name="Haggblom M."/>
            <person name="Rauschenbach I."/>
            <person name="Bini E."/>
            <person name="Woyke T."/>
        </authorList>
    </citation>
    <scope>NUCLEOTIDE SEQUENCE [LARGE SCALE GENOMIC DNA]</scope>
    <source>
        <strain evidence="5">ATCC BAA-1389 / DSM 22839 / S5</strain>
    </source>
</reference>
<feature type="domain" description="Exonuclease" evidence="3">
    <location>
        <begin position="3"/>
        <end position="166"/>
    </location>
</feature>
<dbReference type="AlphaFoldDB" id="E6W3D7"/>
<dbReference type="Gene3D" id="3.30.420.10">
    <property type="entry name" value="Ribonuclease H-like superfamily/Ribonuclease H"/>
    <property type="match status" value="1"/>
</dbReference>
<accession>E6W3D7</accession>
<protein>
    <submittedName>
        <fullName evidence="4">Exonuclease RNase T and DNA polymerase III</fullName>
    </submittedName>
</protein>
<name>E6W3D7_DESIS</name>
<dbReference type="InParanoid" id="E6W3D7"/>
<keyword evidence="4" id="KW-0540">Nuclease</keyword>
<proteinExistence type="predicted"/>
<dbReference type="OrthoDB" id="9803913at2"/>
<keyword evidence="4" id="KW-0378">Hydrolase</keyword>
<dbReference type="GO" id="GO:0003676">
    <property type="term" value="F:nucleic acid binding"/>
    <property type="evidence" value="ECO:0007669"/>
    <property type="project" value="InterPro"/>
</dbReference>
<dbReference type="RefSeq" id="WP_013506769.1">
    <property type="nucleotide sequence ID" value="NC_014836.1"/>
</dbReference>
<dbReference type="STRING" id="653733.Selin_2171"/>
<dbReference type="GO" id="GO:0008408">
    <property type="term" value="F:3'-5' exonuclease activity"/>
    <property type="evidence" value="ECO:0007669"/>
    <property type="project" value="TreeGrafter"/>
</dbReference>
<gene>
    <name evidence="4" type="ordered locus">Selin_2171</name>
</gene>
<evidence type="ECO:0000256" key="1">
    <source>
        <dbReference type="ARBA" id="ARBA00025483"/>
    </source>
</evidence>
<dbReference type="PANTHER" id="PTHR30231">
    <property type="entry name" value="DNA POLYMERASE III SUBUNIT EPSILON"/>
    <property type="match status" value="1"/>
</dbReference>
<comment type="function">
    <text evidence="1">DNA polymerase III is a complex, multichain enzyme responsible for most of the replicative synthesis in bacteria. The epsilon subunit contain the editing function and is a proofreading 3'-5' exonuclease.</text>
</comment>
<dbReference type="InterPro" id="IPR036397">
    <property type="entry name" value="RNaseH_sf"/>
</dbReference>
<dbReference type="HOGENOM" id="CLU_047806_14_1_0"/>
<comment type="subunit">
    <text evidence="2">DNA polymerase III contains a core (composed of alpha, epsilon and theta chains) that associates with a tau subunit. This core dimerizes to form the POLIII' complex. PolIII' associates with the gamma complex (composed of gamma, delta, delta', psi and chi chains) and with the beta chain to form the complete DNA polymerase III complex.</text>
</comment>
<evidence type="ECO:0000313" key="4">
    <source>
        <dbReference type="EMBL" id="ADU66891.1"/>
    </source>
</evidence>
<dbReference type="CDD" id="cd06130">
    <property type="entry name" value="DNA_pol_III_epsilon_like"/>
    <property type="match status" value="1"/>
</dbReference>
<sequence>MQNFTAIDFETANEQRTSACAIGVVVVENRQIVRQYARLIRPEPMRFASFNTAVHGLTAADVAGAPVFGELWPEIAADIVSAPLLVAHNTSFDMSVLQHCLRSSGIAANIPDAVCSCRMAKKLLPQLVNHKLNTLCKHFGIPLNHHDALSDAQAAARIILELYQER</sequence>
<dbReference type="SUPFAM" id="SSF53098">
    <property type="entry name" value="Ribonuclease H-like"/>
    <property type="match status" value="1"/>
</dbReference>